<dbReference type="EMBL" id="UOED01000126">
    <property type="protein sequence ID" value="VAV98295.1"/>
    <property type="molecule type" value="Genomic_DNA"/>
</dbReference>
<accession>A0A3B0SU11</accession>
<dbReference type="NCBIfam" id="NF033539">
    <property type="entry name" value="transpos_IS1380"/>
    <property type="match status" value="1"/>
</dbReference>
<gene>
    <name evidence="2" type="ORF">MNBD_ALPHA02-932</name>
</gene>
<protein>
    <submittedName>
        <fullName evidence="2">Mobile element protein</fullName>
    </submittedName>
</protein>
<dbReference type="InterPro" id="IPR025668">
    <property type="entry name" value="Tnp_DDE_dom"/>
</dbReference>
<dbReference type="AlphaFoldDB" id="A0A3B0SU11"/>
<evidence type="ECO:0000313" key="2">
    <source>
        <dbReference type="EMBL" id="VAV98295.1"/>
    </source>
</evidence>
<reference evidence="2" key="1">
    <citation type="submission" date="2018-06" db="EMBL/GenBank/DDBJ databases">
        <authorList>
            <person name="Zhirakovskaya E."/>
        </authorList>
    </citation>
    <scope>NUCLEOTIDE SEQUENCE</scope>
</reference>
<sequence length="359" mass="41454">KDKTLSKDKKLAPLAGKSTLNRLEHSREAGNPRYHQMVPNLKKLSNLFTDIFLDSHDTPPKEITLDIDATDIKAHGHQENSFFHGYYEERCFLPLYIFCGHHLLLAQLRPSNIDGARGSRNVIRRIIKMIRARWPKVKILVRGDSGFVRENLIRWCENNTVDYVFGLARNNNLLQKAQKVRGKAAKGMIKTNEVARTYGDFYHMTKTESWTWPRRVIVKAEHRPGKKPQCRFLVTSLNRKTVSPKELYEDIYCPRGDMENRIKDCQLDLFGDRMSAHDYRANQLRLIMAGFAYVLIDSIRREALQNTPLAKAVPNTIRLKLLKVGARVINSVRRVKISMPNAYPYQNIFFKAHAALVPT</sequence>
<name>A0A3B0SU11_9ZZZZ</name>
<organism evidence="2">
    <name type="scientific">hydrothermal vent metagenome</name>
    <dbReference type="NCBI Taxonomy" id="652676"/>
    <lineage>
        <taxon>unclassified sequences</taxon>
        <taxon>metagenomes</taxon>
        <taxon>ecological metagenomes</taxon>
    </lineage>
</organism>
<feature type="non-terminal residue" evidence="2">
    <location>
        <position position="1"/>
    </location>
</feature>
<evidence type="ECO:0000259" key="1">
    <source>
        <dbReference type="Pfam" id="PF13701"/>
    </source>
</evidence>
<dbReference type="InterPro" id="IPR047960">
    <property type="entry name" value="Transpos_IS1380"/>
</dbReference>
<dbReference type="Pfam" id="PF13701">
    <property type="entry name" value="DDE_Tnp_1_4"/>
    <property type="match status" value="1"/>
</dbReference>
<feature type="domain" description="Transposase DDE" evidence="1">
    <location>
        <begin position="10"/>
        <end position="356"/>
    </location>
</feature>
<proteinExistence type="predicted"/>